<gene>
    <name evidence="1" type="ORF">CPELLU_LOCUS20888</name>
</gene>
<keyword evidence="2" id="KW-1185">Reference proteome</keyword>
<sequence>ENENKFKYYKSTFQKCKEEINIFYKIPIEIIKIIFDLSDDKSLFNFALTNKFIYYLYLKYVYPKKFCEAARLHNLILTIIGFMDISDEDGYYTDYDLSKFGLKLYLEDLEKIKFIYYNKEFQFCKNEITKVLQNVSHNK</sequence>
<feature type="non-terminal residue" evidence="1">
    <location>
        <position position="1"/>
    </location>
</feature>
<dbReference type="EMBL" id="CAJVQA010069122">
    <property type="protein sequence ID" value="CAG8832747.1"/>
    <property type="molecule type" value="Genomic_DNA"/>
</dbReference>
<reference evidence="1" key="1">
    <citation type="submission" date="2021-06" db="EMBL/GenBank/DDBJ databases">
        <authorList>
            <person name="Kallberg Y."/>
            <person name="Tangrot J."/>
            <person name="Rosling A."/>
        </authorList>
    </citation>
    <scope>NUCLEOTIDE SEQUENCE</scope>
    <source>
        <strain evidence="1">FL966</strain>
    </source>
</reference>
<organism evidence="1 2">
    <name type="scientific">Cetraspora pellucida</name>
    <dbReference type="NCBI Taxonomy" id="1433469"/>
    <lineage>
        <taxon>Eukaryota</taxon>
        <taxon>Fungi</taxon>
        <taxon>Fungi incertae sedis</taxon>
        <taxon>Mucoromycota</taxon>
        <taxon>Glomeromycotina</taxon>
        <taxon>Glomeromycetes</taxon>
        <taxon>Diversisporales</taxon>
        <taxon>Gigasporaceae</taxon>
        <taxon>Cetraspora</taxon>
    </lineage>
</organism>
<protein>
    <submittedName>
        <fullName evidence="1">2577_t:CDS:1</fullName>
    </submittedName>
</protein>
<proteinExistence type="predicted"/>
<name>A0A9N9KJT8_9GLOM</name>
<evidence type="ECO:0000313" key="1">
    <source>
        <dbReference type="EMBL" id="CAG8832747.1"/>
    </source>
</evidence>
<feature type="non-terminal residue" evidence="1">
    <location>
        <position position="139"/>
    </location>
</feature>
<accession>A0A9N9KJT8</accession>
<comment type="caution">
    <text evidence="1">The sequence shown here is derived from an EMBL/GenBank/DDBJ whole genome shotgun (WGS) entry which is preliminary data.</text>
</comment>
<evidence type="ECO:0000313" key="2">
    <source>
        <dbReference type="Proteomes" id="UP000789759"/>
    </source>
</evidence>
<dbReference type="Proteomes" id="UP000789759">
    <property type="component" value="Unassembled WGS sequence"/>
</dbReference>
<dbReference type="AlphaFoldDB" id="A0A9N9KJT8"/>